<protein>
    <recommendedName>
        <fullName evidence="4">DUF2946 domain-containing protein</fullName>
    </recommendedName>
</protein>
<gene>
    <name evidence="2" type="ORF">G3R48_09040</name>
</gene>
<dbReference type="Proteomes" id="UP000811844">
    <property type="component" value="Unassembled WGS sequence"/>
</dbReference>
<evidence type="ECO:0000313" key="3">
    <source>
        <dbReference type="Proteomes" id="UP000811844"/>
    </source>
</evidence>
<evidence type="ECO:0000313" key="2">
    <source>
        <dbReference type="EMBL" id="MBR9728127.1"/>
    </source>
</evidence>
<keyword evidence="3" id="KW-1185">Reference proteome</keyword>
<reference evidence="2 3" key="1">
    <citation type="submission" date="2020-02" db="EMBL/GenBank/DDBJ databases">
        <title>Shewanella WXL01 sp. nov., a marine bacterium isolated from green algae in Luhuitou Fringing Reef (Northern South China Sea).</title>
        <authorList>
            <person name="Wang X."/>
        </authorList>
    </citation>
    <scope>NUCLEOTIDE SEQUENCE [LARGE SCALE GENOMIC DNA]</scope>
    <source>
        <strain evidence="2 3">MCCC 1A01895</strain>
    </source>
</reference>
<sequence length="120" mass="13167">MPQQQKCSILSRIKTHVLKLTIAGFAVVSVVFGITMTSSDSQTSFLASACDCETNTSYNSTLPSSHPSNRCATQNNDVSWTNWLSGNSRSSQFHFIDLLELIHGHKQKPLPELPGSQVTQ</sequence>
<keyword evidence="1" id="KW-1133">Transmembrane helix</keyword>
<organism evidence="2 3">
    <name type="scientific">Shewanella intestini</name>
    <dbReference type="NCBI Taxonomy" id="2017544"/>
    <lineage>
        <taxon>Bacteria</taxon>
        <taxon>Pseudomonadati</taxon>
        <taxon>Pseudomonadota</taxon>
        <taxon>Gammaproteobacteria</taxon>
        <taxon>Alteromonadales</taxon>
        <taxon>Shewanellaceae</taxon>
        <taxon>Shewanella</taxon>
    </lineage>
</organism>
<proteinExistence type="predicted"/>
<feature type="transmembrane region" description="Helical" evidence="1">
    <location>
        <begin position="20"/>
        <end position="38"/>
    </location>
</feature>
<keyword evidence="1" id="KW-0812">Transmembrane</keyword>
<keyword evidence="1" id="KW-0472">Membrane</keyword>
<name>A0ABS5I272_9GAMM</name>
<dbReference type="EMBL" id="JAAIKR010000007">
    <property type="protein sequence ID" value="MBR9728127.1"/>
    <property type="molecule type" value="Genomic_DNA"/>
</dbReference>
<comment type="caution">
    <text evidence="2">The sequence shown here is derived from an EMBL/GenBank/DDBJ whole genome shotgun (WGS) entry which is preliminary data.</text>
</comment>
<evidence type="ECO:0000256" key="1">
    <source>
        <dbReference type="SAM" id="Phobius"/>
    </source>
</evidence>
<evidence type="ECO:0008006" key="4">
    <source>
        <dbReference type="Google" id="ProtNLM"/>
    </source>
</evidence>
<accession>A0ABS5I272</accession>